<dbReference type="Proteomes" id="UP000697127">
    <property type="component" value="Unassembled WGS sequence"/>
</dbReference>
<feature type="compositionally biased region" description="Basic and acidic residues" evidence="6">
    <location>
        <begin position="388"/>
        <end position="399"/>
    </location>
</feature>
<dbReference type="Pfam" id="PF00735">
    <property type="entry name" value="Septin"/>
    <property type="match status" value="1"/>
</dbReference>
<evidence type="ECO:0000313" key="9">
    <source>
        <dbReference type="Proteomes" id="UP000697127"/>
    </source>
</evidence>
<dbReference type="AlphaFoldDB" id="A0A9P6WJ93"/>
<feature type="coiled-coil region" evidence="5">
    <location>
        <begin position="478"/>
        <end position="520"/>
    </location>
</feature>
<dbReference type="GO" id="GO:0032156">
    <property type="term" value="C:septin cytoskeleton"/>
    <property type="evidence" value="ECO:0007669"/>
    <property type="project" value="UniProtKB-ARBA"/>
</dbReference>
<proteinExistence type="inferred from homology"/>
<evidence type="ECO:0000313" key="8">
    <source>
        <dbReference type="EMBL" id="KAG0688120.1"/>
    </source>
</evidence>
<evidence type="ECO:0000256" key="6">
    <source>
        <dbReference type="SAM" id="MobiDB-lite"/>
    </source>
</evidence>
<dbReference type="PIRSF" id="PIRSF006698">
    <property type="entry name" value="Septin"/>
    <property type="match status" value="1"/>
</dbReference>
<dbReference type="InterPro" id="IPR016491">
    <property type="entry name" value="Septin"/>
</dbReference>
<dbReference type="InterPro" id="IPR027417">
    <property type="entry name" value="P-loop_NTPase"/>
</dbReference>
<keyword evidence="5" id="KW-0175">Coiled coil</keyword>
<dbReference type="CDD" id="cd01850">
    <property type="entry name" value="CDC_Septin"/>
    <property type="match status" value="1"/>
</dbReference>
<feature type="compositionally biased region" description="Polar residues" evidence="6">
    <location>
        <begin position="404"/>
        <end position="419"/>
    </location>
</feature>
<gene>
    <name evidence="8" type="ORF">C6P40_001393</name>
</gene>
<dbReference type="PROSITE" id="PS51719">
    <property type="entry name" value="G_SEPTIN"/>
    <property type="match status" value="1"/>
</dbReference>
<keyword evidence="2 4" id="KW-0547">Nucleotide-binding</keyword>
<keyword evidence="9" id="KW-1185">Reference proteome</keyword>
<dbReference type="EMBL" id="PUHW01000181">
    <property type="protein sequence ID" value="KAG0688120.1"/>
    <property type="molecule type" value="Genomic_DNA"/>
</dbReference>
<dbReference type="PANTHER" id="PTHR18884">
    <property type="entry name" value="SEPTIN"/>
    <property type="match status" value="1"/>
</dbReference>
<evidence type="ECO:0000256" key="1">
    <source>
        <dbReference type="ARBA" id="ARBA00004266"/>
    </source>
</evidence>
<evidence type="ECO:0000259" key="7">
    <source>
        <dbReference type="PROSITE" id="PS51719"/>
    </source>
</evidence>
<feature type="compositionally biased region" description="Polar residues" evidence="6">
    <location>
        <begin position="369"/>
        <end position="378"/>
    </location>
</feature>
<keyword evidence="3 4" id="KW-0342">GTP-binding</keyword>
<dbReference type="OrthoDB" id="416553at2759"/>
<comment type="similarity">
    <text evidence="4">Belongs to the TRAFAC class TrmE-Era-EngA-EngB-Septin-like GTPase superfamily. Septin GTPase family.</text>
</comment>
<feature type="compositionally biased region" description="Low complexity" evidence="6">
    <location>
        <begin position="432"/>
        <end position="447"/>
    </location>
</feature>
<feature type="domain" description="Septin-type G" evidence="7">
    <location>
        <begin position="12"/>
        <end position="315"/>
    </location>
</feature>
<protein>
    <recommendedName>
        <fullName evidence="7">Septin-type G domain-containing protein</fullName>
    </recommendedName>
</protein>
<dbReference type="GO" id="GO:0005938">
    <property type="term" value="C:cell cortex"/>
    <property type="evidence" value="ECO:0007669"/>
    <property type="project" value="UniProtKB-ARBA"/>
</dbReference>
<comment type="subcellular location">
    <subcellularLocation>
        <location evidence="1">Bud neck</location>
    </subcellularLocation>
</comment>
<name>A0A9P6WJ93_9ASCO</name>
<dbReference type="GO" id="GO:0005525">
    <property type="term" value="F:GTP binding"/>
    <property type="evidence" value="ECO:0007669"/>
    <property type="project" value="UniProtKB-KW"/>
</dbReference>
<evidence type="ECO:0000256" key="2">
    <source>
        <dbReference type="ARBA" id="ARBA00022741"/>
    </source>
</evidence>
<dbReference type="SUPFAM" id="SSF52540">
    <property type="entry name" value="P-loop containing nucleoside triphosphate hydrolases"/>
    <property type="match status" value="1"/>
</dbReference>
<dbReference type="InterPro" id="IPR030379">
    <property type="entry name" value="G_SEPTIN_dom"/>
</dbReference>
<feature type="region of interest" description="Disordered" evidence="6">
    <location>
        <begin position="369"/>
        <end position="463"/>
    </location>
</feature>
<evidence type="ECO:0000256" key="5">
    <source>
        <dbReference type="SAM" id="Coils"/>
    </source>
</evidence>
<organism evidence="8 9">
    <name type="scientific">Pichia californica</name>
    <dbReference type="NCBI Taxonomy" id="460514"/>
    <lineage>
        <taxon>Eukaryota</taxon>
        <taxon>Fungi</taxon>
        <taxon>Dikarya</taxon>
        <taxon>Ascomycota</taxon>
        <taxon>Saccharomycotina</taxon>
        <taxon>Pichiomycetes</taxon>
        <taxon>Pichiales</taxon>
        <taxon>Pichiaceae</taxon>
        <taxon>Pichia</taxon>
    </lineage>
</organism>
<evidence type="ECO:0000256" key="3">
    <source>
        <dbReference type="ARBA" id="ARBA00023134"/>
    </source>
</evidence>
<reference evidence="8" key="1">
    <citation type="submission" date="2020-11" db="EMBL/GenBank/DDBJ databases">
        <title>Kefir isolates.</title>
        <authorList>
            <person name="Marcisauskas S."/>
            <person name="Kim Y."/>
            <person name="Blasche S."/>
        </authorList>
    </citation>
    <scope>NUCLEOTIDE SEQUENCE</scope>
    <source>
        <strain evidence="8">Olga-1</strain>
    </source>
</reference>
<accession>A0A9P6WJ93</accession>
<dbReference type="Gene3D" id="3.40.50.300">
    <property type="entry name" value="P-loop containing nucleotide triphosphate hydrolases"/>
    <property type="match status" value="1"/>
</dbReference>
<sequence length="553" mass="62551">MSSYIRKKDTRRAIRFTILVTGSQGTGKTSFTNALLDQNILPHRYENKTNKNIPKTITFSNLSSITAAELEQTFDPSLSNQEPGIAITETSIEIIDEDDSKILLTVIDTPGFGDNLNNKICITEICNFLEHQFDYVLAEETKVRRNPRFEDTRVHVCLYFIEPTGHGLRELDVQSMLQMSKYVNIIPIIGRADSFTKNELANFKRNIIQDIERFKIPVFQFQADESETDPEVIEESNYLSQLQPFAIITSDIEATIDNKKTRIRKYPWGTIDINDTNFSDFPILKSVILGSQLQDLKDITHDFLYEAYRTEKLSSVADLQGEFTDSMISSSSNAITSNEPPSMSNLAEIANSRSMAKFDLQKKQVDDLSNSLSKSTIQEESEINDTTHNNDDIDDDTSKAIKRNSMNSELSETASQSTLAKPPQIEGYNKTPNSPQSSVASNSPSFSGHYQVPQSQVDPKKLRKISETVPYMLRHENLRTKQAKLEELERQHAIELAKRAAELERKAKELKLRESVLKERLNQSKNITDSTDLSKSNVSITSEATAFVDTTEE</sequence>
<dbReference type="GO" id="GO:0005935">
    <property type="term" value="C:cellular bud neck"/>
    <property type="evidence" value="ECO:0007669"/>
    <property type="project" value="UniProtKB-SubCell"/>
</dbReference>
<comment type="caution">
    <text evidence="8">The sequence shown here is derived from an EMBL/GenBank/DDBJ whole genome shotgun (WGS) entry which is preliminary data.</text>
</comment>
<evidence type="ECO:0000256" key="4">
    <source>
        <dbReference type="RuleBase" id="RU004560"/>
    </source>
</evidence>